<evidence type="ECO:0000256" key="1">
    <source>
        <dbReference type="ARBA" id="ARBA00023015"/>
    </source>
</evidence>
<keyword evidence="1" id="KW-0805">Transcription regulation</keyword>
<dbReference type="AlphaFoldDB" id="A0A6S7CLM2"/>
<proteinExistence type="predicted"/>
<keyword evidence="3" id="KW-0804">Transcription</keyword>
<dbReference type="PANTHER" id="PTHR47894">
    <property type="entry name" value="HTH-TYPE TRANSCRIPTIONAL REGULATOR GADX"/>
    <property type="match status" value="1"/>
</dbReference>
<keyword evidence="2" id="KW-0238">DNA-binding</keyword>
<evidence type="ECO:0000256" key="3">
    <source>
        <dbReference type="ARBA" id="ARBA00023163"/>
    </source>
</evidence>
<name>A0A6S7CLM2_9BURK</name>
<dbReference type="EMBL" id="CADIKM010000016">
    <property type="protein sequence ID" value="CAB3792811.1"/>
    <property type="molecule type" value="Genomic_DNA"/>
</dbReference>
<dbReference type="GO" id="GO:0000976">
    <property type="term" value="F:transcription cis-regulatory region binding"/>
    <property type="evidence" value="ECO:0007669"/>
    <property type="project" value="TreeGrafter"/>
</dbReference>
<dbReference type="SUPFAM" id="SSF46689">
    <property type="entry name" value="Homeodomain-like"/>
    <property type="match status" value="1"/>
</dbReference>
<sequence length="346" mass="39512">MVLGQKTVSATLYRWLLAERQGYDRHALSRAISIDERIIDAPRGRVSGDKHVRLLKLTENWPLTDEALRPDVAVRLWPFPELAGVVCNSGTLREALWHYVKYRDLIGNVDWVLVQETSDRMAFDYVLEGVDRATSCALGNFATLAGIARFYDPSSHIGELRITGAPLDRHASWNETFRTRVTYYQSHNQLVLFSNRLDERFERFNGVLAGIQQRAATCLREQIRDSGSFAKTVAQHLRDWLHDGSNDQSTASLQQRLCDELEISRWTLLRRLRAEDVPFQDLLIQARMGEARALLLHTSLPISEIADRVHFGSISAFSRFFTRTAGMAPSRFRAEKWHASTNDELA</sequence>
<dbReference type="Pfam" id="PF12625">
    <property type="entry name" value="Arabinose_bd"/>
    <property type="match status" value="1"/>
</dbReference>
<protein>
    <submittedName>
        <fullName evidence="5">HTH-type transcriptional activator RhaR</fullName>
    </submittedName>
</protein>
<dbReference type="GO" id="GO:0003700">
    <property type="term" value="F:DNA-binding transcription factor activity"/>
    <property type="evidence" value="ECO:0007669"/>
    <property type="project" value="InterPro"/>
</dbReference>
<organism evidence="5 6">
    <name type="scientific">Pararobbsia alpina</name>
    <dbReference type="NCBI Taxonomy" id="621374"/>
    <lineage>
        <taxon>Bacteria</taxon>
        <taxon>Pseudomonadati</taxon>
        <taxon>Pseudomonadota</taxon>
        <taxon>Betaproteobacteria</taxon>
        <taxon>Burkholderiales</taxon>
        <taxon>Burkholderiaceae</taxon>
        <taxon>Pararobbsia</taxon>
    </lineage>
</organism>
<dbReference type="PROSITE" id="PS01124">
    <property type="entry name" value="HTH_ARAC_FAMILY_2"/>
    <property type="match status" value="1"/>
</dbReference>
<evidence type="ECO:0000313" key="5">
    <source>
        <dbReference type="EMBL" id="CAB3792811.1"/>
    </source>
</evidence>
<evidence type="ECO:0000259" key="4">
    <source>
        <dbReference type="PROSITE" id="PS01124"/>
    </source>
</evidence>
<gene>
    <name evidence="5" type="primary">rhaR_6</name>
    <name evidence="5" type="ORF">LMG28138_03425</name>
</gene>
<evidence type="ECO:0000256" key="2">
    <source>
        <dbReference type="ARBA" id="ARBA00023125"/>
    </source>
</evidence>
<dbReference type="InterPro" id="IPR009057">
    <property type="entry name" value="Homeodomain-like_sf"/>
</dbReference>
<evidence type="ECO:0000313" key="6">
    <source>
        <dbReference type="Proteomes" id="UP000494115"/>
    </source>
</evidence>
<dbReference type="Gene3D" id="1.10.10.60">
    <property type="entry name" value="Homeodomain-like"/>
    <property type="match status" value="1"/>
</dbReference>
<reference evidence="5 6" key="1">
    <citation type="submission" date="2020-04" db="EMBL/GenBank/DDBJ databases">
        <authorList>
            <person name="De Canck E."/>
        </authorList>
    </citation>
    <scope>NUCLEOTIDE SEQUENCE [LARGE SCALE GENOMIC DNA]</scope>
    <source>
        <strain evidence="5 6">LMG 28138</strain>
    </source>
</reference>
<dbReference type="GO" id="GO:0005829">
    <property type="term" value="C:cytosol"/>
    <property type="evidence" value="ECO:0007669"/>
    <property type="project" value="TreeGrafter"/>
</dbReference>
<feature type="domain" description="HTH araC/xylS-type" evidence="4">
    <location>
        <begin position="235"/>
        <end position="335"/>
    </location>
</feature>
<accession>A0A6S7CLM2</accession>
<keyword evidence="6" id="KW-1185">Reference proteome</keyword>
<dbReference type="InterPro" id="IPR032687">
    <property type="entry name" value="AraC-type_N"/>
</dbReference>
<dbReference type="Pfam" id="PF12833">
    <property type="entry name" value="HTH_18"/>
    <property type="match status" value="1"/>
</dbReference>
<dbReference type="InterPro" id="IPR018060">
    <property type="entry name" value="HTH_AraC"/>
</dbReference>
<dbReference type="SMART" id="SM00342">
    <property type="entry name" value="HTH_ARAC"/>
    <property type="match status" value="1"/>
</dbReference>
<dbReference type="Proteomes" id="UP000494115">
    <property type="component" value="Unassembled WGS sequence"/>
</dbReference>
<dbReference type="PANTHER" id="PTHR47894:SF4">
    <property type="entry name" value="HTH-TYPE TRANSCRIPTIONAL REGULATOR GADX"/>
    <property type="match status" value="1"/>
</dbReference>